<dbReference type="InterPro" id="IPR025420">
    <property type="entry name" value="DUF4143"/>
</dbReference>
<dbReference type="PANTHER" id="PTHR43566:SF2">
    <property type="entry name" value="DUF4143 DOMAIN-CONTAINING PROTEIN"/>
    <property type="match status" value="1"/>
</dbReference>
<comment type="caution">
    <text evidence="3">The sequence shown here is derived from an EMBL/GenBank/DDBJ whole genome shotgun (WGS) entry which is preliminary data.</text>
</comment>
<dbReference type="InterPro" id="IPR027417">
    <property type="entry name" value="P-loop_NTPase"/>
</dbReference>
<reference evidence="3 4" key="1">
    <citation type="submission" date="2017-10" db="EMBL/GenBank/DDBJ databases">
        <title>Sequencing the genomes of 1000 actinobacteria strains.</title>
        <authorList>
            <person name="Klenk H.-P."/>
        </authorList>
    </citation>
    <scope>NUCLEOTIDE SEQUENCE [LARGE SCALE GENOMIC DNA]</scope>
    <source>
        <strain evidence="3 4">DSM 20688</strain>
    </source>
</reference>
<dbReference type="OrthoDB" id="128089at2"/>
<dbReference type="InterPro" id="IPR041682">
    <property type="entry name" value="AAA_14"/>
</dbReference>
<sequence>MGEYISRLVDAEVERGLSTSGALILKGPRACGKTRTAKQFARSLIQLDRDNPETAAARMQPSLGLIGEKPRLIDEWQVVLSIWNEVRHAVDDAGEKGQFILTGSATPDEVAHRHSGAGRIRSVVMRTLSLAERGVDADQVSLAGIVNSAQRATAGTQLSVPDYANLIVAGGFPEFYKFDPIDAQEALESYLLEMSEHDYPDIGGPRRDPRRFHNFLTAYAGLIAQPATAAAIRRRIGELSGALGVPAAETVNALHDFAVRLFLVEDQPAWSPEVRSKTTLVQLPKRHLADPALAAALLGIGPDYLLQDLETLGIFFESLVVHDLRIYAQHLRARGVYHLRDMKGREEIDTIVELRDGRWVGVEVKLSHTAVDSAAANLLSIAAKIVPPAAALIVVVPTGPAFQRPDGVWVVPLASLAP</sequence>
<keyword evidence="4" id="KW-1185">Reference proteome</keyword>
<dbReference type="EMBL" id="PDJF01000001">
    <property type="protein sequence ID" value="PFG28062.1"/>
    <property type="molecule type" value="Genomic_DNA"/>
</dbReference>
<organism evidence="3 4">
    <name type="scientific">Corynebacterium renale</name>
    <dbReference type="NCBI Taxonomy" id="1724"/>
    <lineage>
        <taxon>Bacteria</taxon>
        <taxon>Bacillati</taxon>
        <taxon>Actinomycetota</taxon>
        <taxon>Actinomycetes</taxon>
        <taxon>Mycobacteriales</taxon>
        <taxon>Corynebacteriaceae</taxon>
        <taxon>Corynebacterium</taxon>
    </lineage>
</organism>
<evidence type="ECO:0000259" key="1">
    <source>
        <dbReference type="Pfam" id="PF13173"/>
    </source>
</evidence>
<dbReference type="Proteomes" id="UP000221653">
    <property type="component" value="Unassembled WGS sequence"/>
</dbReference>
<dbReference type="Pfam" id="PF13173">
    <property type="entry name" value="AAA_14"/>
    <property type="match status" value="1"/>
</dbReference>
<evidence type="ECO:0000313" key="4">
    <source>
        <dbReference type="Proteomes" id="UP000221653"/>
    </source>
</evidence>
<protein>
    <recommendedName>
        <fullName evidence="5">AAA+ superfamily ATPase</fullName>
    </recommendedName>
</protein>
<dbReference type="AlphaFoldDB" id="A0A2A9DQ04"/>
<accession>A0A2A9DQ04</accession>
<dbReference type="RefSeq" id="WP_098388984.1">
    <property type="nucleotide sequence ID" value="NZ_LS483464.1"/>
</dbReference>
<dbReference type="Pfam" id="PF13635">
    <property type="entry name" value="DUF4143"/>
    <property type="match status" value="1"/>
</dbReference>
<gene>
    <name evidence="3" type="ORF">ATK06_1145</name>
</gene>
<proteinExistence type="predicted"/>
<dbReference type="SUPFAM" id="SSF52540">
    <property type="entry name" value="P-loop containing nucleoside triphosphate hydrolases"/>
    <property type="match status" value="1"/>
</dbReference>
<evidence type="ECO:0000313" key="3">
    <source>
        <dbReference type="EMBL" id="PFG28062.1"/>
    </source>
</evidence>
<feature type="domain" description="DUF4143" evidence="2">
    <location>
        <begin position="198"/>
        <end position="367"/>
    </location>
</feature>
<feature type="domain" description="AAA" evidence="1">
    <location>
        <begin position="21"/>
        <end position="132"/>
    </location>
</feature>
<dbReference type="STRING" id="1724.GCA_001044175_02185"/>
<evidence type="ECO:0000259" key="2">
    <source>
        <dbReference type="Pfam" id="PF13635"/>
    </source>
</evidence>
<dbReference type="PANTHER" id="PTHR43566">
    <property type="entry name" value="CONSERVED PROTEIN"/>
    <property type="match status" value="1"/>
</dbReference>
<evidence type="ECO:0008006" key="5">
    <source>
        <dbReference type="Google" id="ProtNLM"/>
    </source>
</evidence>
<name>A0A2A9DQ04_9CORY</name>